<comment type="caution">
    <text evidence="2">The sequence shown here is derived from an EMBL/GenBank/DDBJ whole genome shotgun (WGS) entry which is preliminary data.</text>
</comment>
<name>A0A9J6QLS8_9FIRM</name>
<reference evidence="2" key="1">
    <citation type="submission" date="2022-09" db="EMBL/GenBank/DDBJ databases">
        <title>Culturomic study of gut microbiota in children with autism spectrum disorder.</title>
        <authorList>
            <person name="Efimov B.A."/>
            <person name="Chaplin A.V."/>
            <person name="Sokolova S.R."/>
            <person name="Pikina A.P."/>
            <person name="Korzhanova M."/>
            <person name="Belova V."/>
            <person name="Korostin D."/>
        </authorList>
    </citation>
    <scope>NUCLEOTIDE SEQUENCE</scope>
    <source>
        <strain evidence="2">ASD5510</strain>
    </source>
</reference>
<proteinExistence type="predicted"/>
<gene>
    <name evidence="2" type="ORF">OBO34_07110</name>
</gene>
<protein>
    <submittedName>
        <fullName evidence="2">Uncharacterized protein</fullName>
    </submittedName>
</protein>
<dbReference type="RefSeq" id="WP_269478434.1">
    <property type="nucleotide sequence ID" value="NZ_JAOSHN010000002.1"/>
</dbReference>
<organism evidence="2 3">
    <name type="scientific">Hominibacterium faecale</name>
    <dbReference type="NCBI Taxonomy" id="2839743"/>
    <lineage>
        <taxon>Bacteria</taxon>
        <taxon>Bacillati</taxon>
        <taxon>Bacillota</taxon>
        <taxon>Clostridia</taxon>
        <taxon>Peptostreptococcales</taxon>
        <taxon>Anaerovoracaceae</taxon>
        <taxon>Hominibacterium</taxon>
    </lineage>
</organism>
<feature type="region of interest" description="Disordered" evidence="1">
    <location>
        <begin position="88"/>
        <end position="123"/>
    </location>
</feature>
<evidence type="ECO:0000256" key="1">
    <source>
        <dbReference type="SAM" id="MobiDB-lite"/>
    </source>
</evidence>
<dbReference type="EMBL" id="JAOSHN010000002">
    <property type="protein sequence ID" value="MCU7378121.1"/>
    <property type="molecule type" value="Genomic_DNA"/>
</dbReference>
<accession>A0A9J6QLS8</accession>
<dbReference type="AlphaFoldDB" id="A0A9J6QLS8"/>
<sequence>MIDKGRISSINNGMAVVIPSWTDEAVTCPLTIPPRLRGVLSVDTNVVYTMFDDVSGEIIEVIDDYEDTQLRALDAHINDKSNPHLVSKTDVGLGNVDNTSDVDKPVSTDQQAALNGKSDTNHTHRKIDNDLEIIGEITVNNVCLNDPELEKLWSEILGGGGAKT</sequence>
<evidence type="ECO:0000313" key="3">
    <source>
        <dbReference type="Proteomes" id="UP001065549"/>
    </source>
</evidence>
<dbReference type="Proteomes" id="UP001065549">
    <property type="component" value="Unassembled WGS sequence"/>
</dbReference>
<keyword evidence="3" id="KW-1185">Reference proteome</keyword>
<evidence type="ECO:0000313" key="2">
    <source>
        <dbReference type="EMBL" id="MCU7378121.1"/>
    </source>
</evidence>